<evidence type="ECO:0000256" key="18">
    <source>
        <dbReference type="ARBA" id="ARBA00023065"/>
    </source>
</evidence>
<keyword evidence="20" id="KW-0472">Membrane</keyword>
<evidence type="ECO:0000256" key="5">
    <source>
        <dbReference type="ARBA" id="ARBA00004609"/>
    </source>
</evidence>
<keyword evidence="19 28" id="KW-0697">Rotamase</keyword>
<dbReference type="GO" id="GO:0055037">
    <property type="term" value="C:recycling endosome"/>
    <property type="evidence" value="ECO:0007669"/>
    <property type="project" value="TreeGrafter"/>
</dbReference>
<dbReference type="GO" id="GO:0005886">
    <property type="term" value="C:plasma membrane"/>
    <property type="evidence" value="ECO:0007669"/>
    <property type="project" value="UniProtKB-SubCell"/>
</dbReference>
<keyword evidence="12" id="KW-0479">Metal-binding</keyword>
<accession>A0A4U5UKU1</accession>
<protein>
    <recommendedName>
        <fullName evidence="28">peptidylprolyl isomerase</fullName>
        <ecNumber evidence="28">5.2.1.8</ecNumber>
    </recommendedName>
</protein>
<keyword evidence="7" id="KW-0813">Transport</keyword>
<sequence length="922" mass="100898">MVSVFGQRSIRWCTISDAEQQKCQAMSQSFTEVSIRPSLSCVNGLTVESCVHKLQKKEVDALSMFATDIYRLGKTASFKMAASESKNDRTGASYYAVAVVKKTNSAININNLAGKKSCHTGKGRTAGWNMPLGYLIDQGYMSVMGCNIPQGVANFFSASCIPGANEEGDPASLCQLCRGDESGKKVCAMSSQERYFSYEGAFRCLVEDAGEVAFVKHTTVEDNTHGRGPNWTEPLLSSEYDLLCRDGTRAPVSQWKRCHLVRVPFRGIVAGDHISSSVVFDMLIQGLEKSGFSMFLSEPYGQGTLLFSESSTTFQPVESEDPKMWMGSFYYNAMRAMDCKTEDGLRWCVLSNAEQNKCADMAVEFQKKSLTPTIQCVYGESVTDCMQKIKDNEADAVTLDGGYIYTAGKEYGLVPAAGESYTDDHDGSMYYAVAVVKKTSNHIRYLDDLRGLRSCHTGYGRTAGWNIPVAVLMEKGLISPQQCKIPLAMGDFFKQSCVPGANQPGFPDNLCGLCVGDSLGENKCMKGRDLYDGYDGAFRCLASGHGDVAFVKHSTVFKNTDGNSGESWALNLLSSDFQLLCSQSSKAEVIDYRHCHLARVPAHAVMVRPNTNMHGVYGLLDHAQTYFGSDTGPGFKMFESQNYTSTDLIFKDSTVHLVGVANRKTYQEWLGQGYMDSLVDMECNSSSAATAAYFLLPDAVSCFKTATHLSQIAGHFAGLLSDLPQRMGPHDALRGVLAGYLSLGDGVCCDLSRPADRARLCQLLDDMEVVDETFYRLEAEWTAAMRLILLVAVTVLSLSPAAVSGAENKKLQIGIKKRVDNCPMKSRKGDVLNMHYTGKLEDGTEFDSSIPRDRPFTFTLGTGQVIKGWDQGLLGMCEGEKRKLVIPAELGYGDRGAPPKIPGGATLIFEVELLSIERRSDL</sequence>
<dbReference type="GO" id="GO:0046872">
    <property type="term" value="F:metal ion binding"/>
    <property type="evidence" value="ECO:0007669"/>
    <property type="project" value="UniProtKB-KW"/>
</dbReference>
<dbReference type="PANTHER" id="PTHR11485:SF21">
    <property type="entry name" value="MELANOTRANSFERRIN"/>
    <property type="match status" value="1"/>
</dbReference>
<organism evidence="31 32">
    <name type="scientific">Collichthys lucidus</name>
    <name type="common">Big head croaker</name>
    <name type="synonym">Sciaena lucida</name>
    <dbReference type="NCBI Taxonomy" id="240159"/>
    <lineage>
        <taxon>Eukaryota</taxon>
        <taxon>Metazoa</taxon>
        <taxon>Chordata</taxon>
        <taxon>Craniata</taxon>
        <taxon>Vertebrata</taxon>
        <taxon>Euteleostomi</taxon>
        <taxon>Actinopterygii</taxon>
        <taxon>Neopterygii</taxon>
        <taxon>Teleostei</taxon>
        <taxon>Neoteleostei</taxon>
        <taxon>Acanthomorphata</taxon>
        <taxon>Eupercaria</taxon>
        <taxon>Sciaenidae</taxon>
        <taxon>Collichthys</taxon>
    </lineage>
</organism>
<comment type="subcellular location">
    <subcellularLocation>
        <location evidence="5">Cell membrane</location>
        <topology evidence="5">Lipid-anchor</topology>
        <topology evidence="5">GPI-anchor</topology>
    </subcellularLocation>
    <subcellularLocation>
        <location evidence="4">Endoplasmic reticulum</location>
    </subcellularLocation>
    <subcellularLocation>
        <location evidence="6">Secreted</location>
    </subcellularLocation>
</comment>
<keyword evidence="15" id="KW-0256">Endoplasmic reticulum</keyword>
<dbReference type="Pfam" id="PF00405">
    <property type="entry name" value="Transferrin"/>
    <property type="match status" value="2"/>
</dbReference>
<evidence type="ECO:0000259" key="30">
    <source>
        <dbReference type="PROSITE" id="PS51408"/>
    </source>
</evidence>
<evidence type="ECO:0000256" key="12">
    <source>
        <dbReference type="ARBA" id="ARBA00022723"/>
    </source>
</evidence>
<evidence type="ECO:0000256" key="14">
    <source>
        <dbReference type="ARBA" id="ARBA00022737"/>
    </source>
</evidence>
<evidence type="ECO:0000256" key="1">
    <source>
        <dbReference type="ARBA" id="ARBA00000971"/>
    </source>
</evidence>
<keyword evidence="9" id="KW-0410">Iron transport</keyword>
<dbReference type="PROSITE" id="PS50059">
    <property type="entry name" value="FKBP_PPIASE"/>
    <property type="match status" value="1"/>
</dbReference>
<dbReference type="SUPFAM" id="SSF53850">
    <property type="entry name" value="Periplasmic binding protein-like II"/>
    <property type="match status" value="2"/>
</dbReference>
<evidence type="ECO:0000256" key="23">
    <source>
        <dbReference type="ARBA" id="ARBA00023235"/>
    </source>
</evidence>
<feature type="domain" description="Transferrin-like" evidence="30">
    <location>
        <begin position="345"/>
        <end position="683"/>
    </location>
</feature>
<keyword evidence="22" id="KW-0325">Glycoprotein</keyword>
<evidence type="ECO:0000256" key="24">
    <source>
        <dbReference type="ARBA" id="ARBA00023288"/>
    </source>
</evidence>
<dbReference type="Proteomes" id="UP000298787">
    <property type="component" value="Chromosome 8"/>
</dbReference>
<keyword evidence="8" id="KW-1003">Cell membrane</keyword>
<keyword evidence="21" id="KW-1015">Disulfide bond</keyword>
<evidence type="ECO:0000256" key="11">
    <source>
        <dbReference type="ARBA" id="ARBA00022622"/>
    </source>
</evidence>
<comment type="catalytic activity">
    <reaction evidence="1 28">
        <text>[protein]-peptidylproline (omega=180) = [protein]-peptidylproline (omega=0)</text>
        <dbReference type="Rhea" id="RHEA:16237"/>
        <dbReference type="Rhea" id="RHEA-COMP:10747"/>
        <dbReference type="Rhea" id="RHEA-COMP:10748"/>
        <dbReference type="ChEBI" id="CHEBI:83833"/>
        <dbReference type="ChEBI" id="CHEBI:83834"/>
        <dbReference type="EC" id="5.2.1.8"/>
    </reaction>
</comment>
<dbReference type="GO" id="GO:0098552">
    <property type="term" value="C:side of membrane"/>
    <property type="evidence" value="ECO:0007669"/>
    <property type="project" value="UniProtKB-KW"/>
</dbReference>
<evidence type="ECO:0000313" key="31">
    <source>
        <dbReference type="EMBL" id="TKS74095.1"/>
    </source>
</evidence>
<evidence type="ECO:0000259" key="29">
    <source>
        <dbReference type="PROSITE" id="PS50059"/>
    </source>
</evidence>
<proteinExistence type="inferred from homology"/>
<comment type="function">
    <text evidence="26">Involved in iron cellular uptake. Seems to be internalized and then recycled back to the cell membrane. Binds a single atom of iron per subunit. Could also bind zinc.</text>
</comment>
<evidence type="ECO:0000256" key="19">
    <source>
        <dbReference type="ARBA" id="ARBA00023110"/>
    </source>
</evidence>
<dbReference type="InterPro" id="IPR001179">
    <property type="entry name" value="PPIase_FKBP_dom"/>
</dbReference>
<dbReference type="Pfam" id="PF00254">
    <property type="entry name" value="FKBP_C"/>
    <property type="match status" value="1"/>
</dbReference>
<keyword evidence="16" id="KW-0862">Zinc</keyword>
<dbReference type="PROSITE" id="PS51408">
    <property type="entry name" value="TRANSFERRIN_LIKE_4"/>
    <property type="match status" value="2"/>
</dbReference>
<keyword evidence="11" id="KW-0336">GPI-anchor</keyword>
<dbReference type="GO" id="GO:0005783">
    <property type="term" value="C:endoplasmic reticulum"/>
    <property type="evidence" value="ECO:0007669"/>
    <property type="project" value="UniProtKB-SubCell"/>
</dbReference>
<evidence type="ECO:0000256" key="26">
    <source>
        <dbReference type="ARBA" id="ARBA00054140"/>
    </source>
</evidence>
<gene>
    <name evidence="31" type="ORF">D9C73_008176</name>
</gene>
<dbReference type="GO" id="GO:0006826">
    <property type="term" value="P:iron ion transport"/>
    <property type="evidence" value="ECO:0007669"/>
    <property type="project" value="UniProtKB-KW"/>
</dbReference>
<dbReference type="AlphaFoldDB" id="A0A4U5UKU1"/>
<evidence type="ECO:0000256" key="9">
    <source>
        <dbReference type="ARBA" id="ARBA00022496"/>
    </source>
</evidence>
<keyword evidence="13" id="KW-0732">Signal</keyword>
<evidence type="ECO:0000256" key="22">
    <source>
        <dbReference type="ARBA" id="ARBA00023180"/>
    </source>
</evidence>
<keyword evidence="24" id="KW-0449">Lipoprotein</keyword>
<comment type="function">
    <text evidence="2">PPIases accelerate the folding of proteins. It catalyzes the cis-trans isomerization of proline imidic peptide bonds in oligopeptides.</text>
</comment>
<dbReference type="SUPFAM" id="SSF54534">
    <property type="entry name" value="FKBP-like"/>
    <property type="match status" value="1"/>
</dbReference>
<evidence type="ECO:0000256" key="15">
    <source>
        <dbReference type="ARBA" id="ARBA00022824"/>
    </source>
</evidence>
<dbReference type="FunFam" id="3.10.50.40:FF:000016">
    <property type="entry name" value="Peptidylprolyl isomerase"/>
    <property type="match status" value="1"/>
</dbReference>
<evidence type="ECO:0000256" key="13">
    <source>
        <dbReference type="ARBA" id="ARBA00022729"/>
    </source>
</evidence>
<dbReference type="GO" id="GO:0005769">
    <property type="term" value="C:early endosome"/>
    <property type="evidence" value="ECO:0007669"/>
    <property type="project" value="TreeGrafter"/>
</dbReference>
<dbReference type="EC" id="5.2.1.8" evidence="28"/>
<dbReference type="Gene3D" id="3.40.190.10">
    <property type="entry name" value="Periplasmic binding protein-like II"/>
    <property type="match status" value="4"/>
</dbReference>
<evidence type="ECO:0000256" key="21">
    <source>
        <dbReference type="ARBA" id="ARBA00023157"/>
    </source>
</evidence>
<evidence type="ECO:0000256" key="3">
    <source>
        <dbReference type="ARBA" id="ARBA00002831"/>
    </source>
</evidence>
<dbReference type="FunFam" id="3.40.190.10:FF:000108">
    <property type="entry name" value="melanotransferrin"/>
    <property type="match status" value="1"/>
</dbReference>
<dbReference type="InterPro" id="IPR018195">
    <property type="entry name" value="Transferrin_Fe_BS"/>
</dbReference>
<keyword evidence="10" id="KW-0964">Secreted</keyword>
<keyword evidence="18" id="KW-0406">Ion transport</keyword>
<keyword evidence="32" id="KW-1185">Reference proteome</keyword>
<dbReference type="InterPro" id="IPR046357">
    <property type="entry name" value="PPIase_dom_sf"/>
</dbReference>
<evidence type="ECO:0000313" key="32">
    <source>
        <dbReference type="Proteomes" id="UP000298787"/>
    </source>
</evidence>
<evidence type="ECO:0000256" key="4">
    <source>
        <dbReference type="ARBA" id="ARBA00004240"/>
    </source>
</evidence>
<evidence type="ECO:0000256" key="25">
    <source>
        <dbReference type="ARBA" id="ARBA00024206"/>
    </source>
</evidence>
<dbReference type="Gene3D" id="3.10.50.40">
    <property type="match status" value="1"/>
</dbReference>
<evidence type="ECO:0000256" key="17">
    <source>
        <dbReference type="ARBA" id="ARBA00023004"/>
    </source>
</evidence>
<dbReference type="STRING" id="240159.A0A4U5UKU1"/>
<dbReference type="PRINTS" id="PR00422">
    <property type="entry name" value="TRANSFERRIN"/>
</dbReference>
<evidence type="ECO:0000256" key="27">
    <source>
        <dbReference type="ARBA" id="ARBA00064679"/>
    </source>
</evidence>
<comment type="function">
    <text evidence="3">Transferrins are iron binding transport proteins which can bind two Fe(3+) ions in association with the binding of an anion, usually bicarbonate.</text>
</comment>
<keyword evidence="14" id="KW-0677">Repeat</keyword>
<keyword evidence="23 28" id="KW-0413">Isomerase</keyword>
<dbReference type="PANTHER" id="PTHR11485">
    <property type="entry name" value="TRANSFERRIN"/>
    <property type="match status" value="1"/>
</dbReference>
<evidence type="ECO:0000256" key="7">
    <source>
        <dbReference type="ARBA" id="ARBA00022448"/>
    </source>
</evidence>
<feature type="domain" description="PPIase FKBP-type" evidence="29">
    <location>
        <begin position="829"/>
        <end position="917"/>
    </location>
</feature>
<evidence type="ECO:0000256" key="16">
    <source>
        <dbReference type="ARBA" id="ARBA00022833"/>
    </source>
</evidence>
<evidence type="ECO:0000256" key="2">
    <source>
        <dbReference type="ARBA" id="ARBA00002388"/>
    </source>
</evidence>
<feature type="domain" description="Transferrin-like" evidence="30">
    <location>
        <begin position="10"/>
        <end position="339"/>
    </location>
</feature>
<evidence type="ECO:0000256" key="6">
    <source>
        <dbReference type="ARBA" id="ARBA00004613"/>
    </source>
</evidence>
<name>A0A4U5UKU1_COLLU</name>
<dbReference type="EMBL" id="CM014085">
    <property type="protein sequence ID" value="TKS74095.1"/>
    <property type="molecule type" value="Genomic_DNA"/>
</dbReference>
<dbReference type="SMART" id="SM00094">
    <property type="entry name" value="TR_FER"/>
    <property type="match status" value="2"/>
</dbReference>
<comment type="subunit">
    <text evidence="27">Interacts with ARFGEF1/BIG1 and the C-terminal of EPB41L2.</text>
</comment>
<dbReference type="InterPro" id="IPR001156">
    <property type="entry name" value="Transferrin-like_dom"/>
</dbReference>
<evidence type="ECO:0000256" key="28">
    <source>
        <dbReference type="PROSITE-ProRule" id="PRU00277"/>
    </source>
</evidence>
<dbReference type="CDD" id="cd13529">
    <property type="entry name" value="PBP2_transferrin"/>
    <property type="match status" value="2"/>
</dbReference>
<evidence type="ECO:0000256" key="8">
    <source>
        <dbReference type="ARBA" id="ARBA00022475"/>
    </source>
</evidence>
<reference evidence="31 32" key="1">
    <citation type="submission" date="2019-01" db="EMBL/GenBank/DDBJ databases">
        <title>Genome Assembly of Collichthys lucidus.</title>
        <authorList>
            <person name="Cai M."/>
            <person name="Xiao S."/>
        </authorList>
    </citation>
    <scope>NUCLEOTIDE SEQUENCE [LARGE SCALE GENOMIC DNA]</scope>
    <source>
        <strain evidence="31">JT15FE1705JMU</strain>
        <tissue evidence="31">Muscle</tissue>
    </source>
</reference>
<dbReference type="FunFam" id="3.40.190.10:FF:000095">
    <property type="entry name" value="Lactotransferrin"/>
    <property type="match status" value="1"/>
</dbReference>
<dbReference type="GO" id="GO:0003755">
    <property type="term" value="F:peptidyl-prolyl cis-trans isomerase activity"/>
    <property type="evidence" value="ECO:0007669"/>
    <property type="project" value="UniProtKB-KW"/>
</dbReference>
<comment type="similarity">
    <text evidence="25">Belongs to the FKBP-type PPIase family. FKBP2 subfamily.</text>
</comment>
<dbReference type="GO" id="GO:0005615">
    <property type="term" value="C:extracellular space"/>
    <property type="evidence" value="ECO:0007669"/>
    <property type="project" value="TreeGrafter"/>
</dbReference>
<keyword evidence="17" id="KW-0408">Iron</keyword>
<evidence type="ECO:0000256" key="20">
    <source>
        <dbReference type="ARBA" id="ARBA00023136"/>
    </source>
</evidence>
<dbReference type="PROSITE" id="PS00206">
    <property type="entry name" value="TRANSFERRIN_LIKE_2"/>
    <property type="match status" value="2"/>
</dbReference>
<evidence type="ECO:0000256" key="10">
    <source>
        <dbReference type="ARBA" id="ARBA00022525"/>
    </source>
</evidence>